<evidence type="ECO:0000313" key="17">
    <source>
        <dbReference type="EMBL" id="CAD9532997.1"/>
    </source>
</evidence>
<dbReference type="AlphaFoldDB" id="A0A7S2IYQ6"/>
<dbReference type="PANTHER" id="PTHR43884">
    <property type="entry name" value="ACYL-COA DEHYDROGENASE"/>
    <property type="match status" value="1"/>
</dbReference>
<dbReference type="InterPro" id="IPR006091">
    <property type="entry name" value="Acyl-CoA_Oxase/DH_mid-dom"/>
</dbReference>
<evidence type="ECO:0000256" key="10">
    <source>
        <dbReference type="ARBA" id="ARBA00037895"/>
    </source>
</evidence>
<evidence type="ECO:0000256" key="4">
    <source>
        <dbReference type="ARBA" id="ARBA00011881"/>
    </source>
</evidence>
<dbReference type="FunFam" id="1.10.540.10:FF:000026">
    <property type="entry name" value="Acyl-CoA dehydrogenase medium chain"/>
    <property type="match status" value="1"/>
</dbReference>
<dbReference type="Pfam" id="PF00441">
    <property type="entry name" value="Acyl-CoA_dh_1"/>
    <property type="match status" value="1"/>
</dbReference>
<dbReference type="GO" id="GO:0003853">
    <property type="term" value="F:short-chain 2-methyl fatty acyl-CoA dehydrogenase activity"/>
    <property type="evidence" value="ECO:0007669"/>
    <property type="project" value="UniProtKB-EC"/>
</dbReference>
<evidence type="ECO:0000256" key="8">
    <source>
        <dbReference type="ARBA" id="ARBA00023002"/>
    </source>
</evidence>
<dbReference type="Gene3D" id="2.40.110.10">
    <property type="entry name" value="Butyryl-CoA Dehydrogenase, subunit A, domain 2"/>
    <property type="match status" value="1"/>
</dbReference>
<evidence type="ECO:0000256" key="12">
    <source>
        <dbReference type="ARBA" id="ARBA00048235"/>
    </source>
</evidence>
<comment type="similarity">
    <text evidence="3 13">Belongs to the acyl-CoA dehydrogenase family.</text>
</comment>
<dbReference type="GO" id="GO:0005739">
    <property type="term" value="C:mitochondrion"/>
    <property type="evidence" value="ECO:0007669"/>
    <property type="project" value="TreeGrafter"/>
</dbReference>
<dbReference type="PROSITE" id="PS00072">
    <property type="entry name" value="ACYL_COA_DH_1"/>
    <property type="match status" value="1"/>
</dbReference>
<dbReference type="PIRSF" id="PIRSF016578">
    <property type="entry name" value="HsaA"/>
    <property type="match status" value="1"/>
</dbReference>
<comment type="cofactor">
    <cofactor evidence="1 13">
        <name>FAD</name>
        <dbReference type="ChEBI" id="CHEBI:57692"/>
    </cofactor>
</comment>
<evidence type="ECO:0000256" key="13">
    <source>
        <dbReference type="RuleBase" id="RU362125"/>
    </source>
</evidence>
<dbReference type="FunFam" id="2.40.110.10:FF:000001">
    <property type="entry name" value="Acyl-CoA dehydrogenase, mitochondrial"/>
    <property type="match status" value="1"/>
</dbReference>
<dbReference type="InterPro" id="IPR009100">
    <property type="entry name" value="AcylCoA_DH/oxidase_NM_dom_sf"/>
</dbReference>
<reference evidence="17" key="1">
    <citation type="submission" date="2021-01" db="EMBL/GenBank/DDBJ databases">
        <authorList>
            <person name="Corre E."/>
            <person name="Pelletier E."/>
            <person name="Niang G."/>
            <person name="Scheremetjew M."/>
            <person name="Finn R."/>
            <person name="Kale V."/>
            <person name="Holt S."/>
            <person name="Cochrane G."/>
            <person name="Meng A."/>
            <person name="Brown T."/>
            <person name="Cohen L."/>
        </authorList>
    </citation>
    <scope>NUCLEOTIDE SEQUENCE</scope>
    <source>
        <strain evidence="17">UTEX LB 985</strain>
    </source>
</reference>
<comment type="pathway">
    <text evidence="2">Lipid metabolism; mitochondrial fatty acid beta-oxidation.</text>
</comment>
<comment type="pathway">
    <text evidence="10">Amino-acid degradation; L-isoleucine degradation.</text>
</comment>
<evidence type="ECO:0000256" key="1">
    <source>
        <dbReference type="ARBA" id="ARBA00001974"/>
    </source>
</evidence>
<evidence type="ECO:0000259" key="14">
    <source>
        <dbReference type="Pfam" id="PF00441"/>
    </source>
</evidence>
<evidence type="ECO:0000256" key="5">
    <source>
        <dbReference type="ARBA" id="ARBA00022630"/>
    </source>
</evidence>
<dbReference type="SUPFAM" id="SSF56645">
    <property type="entry name" value="Acyl-CoA dehydrogenase NM domain-like"/>
    <property type="match status" value="1"/>
</dbReference>
<feature type="domain" description="Acyl-CoA dehydrogenase/oxidase C-terminal" evidence="14">
    <location>
        <begin position="198"/>
        <end position="344"/>
    </location>
</feature>
<dbReference type="GO" id="GO:0050660">
    <property type="term" value="F:flavin adenine dinucleotide binding"/>
    <property type="evidence" value="ECO:0007669"/>
    <property type="project" value="InterPro"/>
</dbReference>
<dbReference type="InterPro" id="IPR037069">
    <property type="entry name" value="AcylCoA_DH/ox_N_sf"/>
</dbReference>
<feature type="domain" description="Acyl-CoA oxidase/dehydrogenase middle" evidence="15">
    <location>
        <begin position="91"/>
        <end position="186"/>
    </location>
</feature>
<evidence type="ECO:0000259" key="15">
    <source>
        <dbReference type="Pfam" id="PF02770"/>
    </source>
</evidence>
<evidence type="ECO:0000256" key="3">
    <source>
        <dbReference type="ARBA" id="ARBA00009347"/>
    </source>
</evidence>
<evidence type="ECO:0000256" key="9">
    <source>
        <dbReference type="ARBA" id="ARBA00023098"/>
    </source>
</evidence>
<name>A0A7S2IYQ6_9EUKA</name>
<protein>
    <recommendedName>
        <fullName evidence="11">short-chain 2-methylacyl-CoA dehydrogenase</fullName>
        <ecNumber evidence="11">1.3.8.5</ecNumber>
    </recommendedName>
</protein>
<comment type="catalytic activity">
    <reaction evidence="12">
        <text>2-methylbutanoyl-CoA + oxidized [electron-transfer flavoprotein] + H(+) = (2E)-2-methylbut-2-enoyl-CoA + reduced [electron-transfer flavoprotein]</text>
        <dbReference type="Rhea" id="RHEA:43780"/>
        <dbReference type="Rhea" id="RHEA-COMP:10685"/>
        <dbReference type="Rhea" id="RHEA-COMP:10686"/>
        <dbReference type="ChEBI" id="CHEBI:15378"/>
        <dbReference type="ChEBI" id="CHEBI:57336"/>
        <dbReference type="ChEBI" id="CHEBI:57337"/>
        <dbReference type="ChEBI" id="CHEBI:57692"/>
        <dbReference type="ChEBI" id="CHEBI:58307"/>
        <dbReference type="EC" id="1.3.8.5"/>
    </reaction>
    <physiologicalReaction direction="left-to-right" evidence="12">
        <dbReference type="Rhea" id="RHEA:43781"/>
    </physiologicalReaction>
</comment>
<dbReference type="Gene3D" id="1.10.540.10">
    <property type="entry name" value="Acyl-CoA dehydrogenase/oxidase, N-terminal domain"/>
    <property type="match status" value="1"/>
</dbReference>
<feature type="domain" description="Acyl-CoA dehydrogenase/oxidase N-terminal" evidence="16">
    <location>
        <begin position="1"/>
        <end position="86"/>
    </location>
</feature>
<dbReference type="Gene3D" id="1.20.140.10">
    <property type="entry name" value="Butyryl-CoA Dehydrogenase, subunit A, domain 3"/>
    <property type="match status" value="1"/>
</dbReference>
<evidence type="ECO:0000256" key="11">
    <source>
        <dbReference type="ARBA" id="ARBA00039036"/>
    </source>
</evidence>
<evidence type="ECO:0000256" key="7">
    <source>
        <dbReference type="ARBA" id="ARBA00022832"/>
    </source>
</evidence>
<dbReference type="EC" id="1.3.8.5" evidence="11"/>
<dbReference type="SUPFAM" id="SSF47203">
    <property type="entry name" value="Acyl-CoA dehydrogenase C-terminal domain-like"/>
    <property type="match status" value="1"/>
</dbReference>
<evidence type="ECO:0000256" key="2">
    <source>
        <dbReference type="ARBA" id="ARBA00005198"/>
    </source>
</evidence>
<dbReference type="InterPro" id="IPR046373">
    <property type="entry name" value="Acyl-CoA_Oxase/DH_mid-dom_sf"/>
</dbReference>
<dbReference type="GO" id="GO:0006631">
    <property type="term" value="P:fatty acid metabolic process"/>
    <property type="evidence" value="ECO:0007669"/>
    <property type="project" value="UniProtKB-KW"/>
</dbReference>
<proteinExistence type="inferred from homology"/>
<dbReference type="PANTHER" id="PTHR43884:SF1">
    <property type="entry name" value="SHORT_BRANCHED CHAIN SPECIFIC ACYL-COA DEHYDROGENASE, MITOCHONDRIAL"/>
    <property type="match status" value="1"/>
</dbReference>
<sequence length="350" mass="37484">MDDAGRFDAEVVDGLFEGGFMGVEIGEEYDGSGSSFTAACLVVEELAKVDPAVSVMVDIHNTIVNNCFSNWASEDLQREWLPRLATDTLGAFALSEASSGSDAFALRSVARRDGDDYIIDGEKMWISNSDRAGVFLVMANAAPDKGYKGITCFVVPAGTPGLSVGKPEEKLGIKASATCPVRLEGVRVPPSAVLGELGKGYKYAIEILNEGRVGIGAQMVGLAQGALNRTMPYLQERRQFGTRISEFQGVQHQVAQMVTEVEAARLLVFNAARRKEAGLPLVKEAAMAKLFAGQVAERTASKCIELMGGVGFTKSMGVEKLYRDAKIGAIYEGTSNIQLNTIAKLYAAEF</sequence>
<gene>
    <name evidence="17" type="ORF">CBRE1094_LOCUS38726</name>
</gene>
<dbReference type="FunFam" id="1.20.140.10:FF:000002">
    <property type="entry name" value="Acyl-CoA dehydrogenase short/branched chain"/>
    <property type="match status" value="1"/>
</dbReference>
<dbReference type="InterPro" id="IPR013786">
    <property type="entry name" value="AcylCoA_DH/ox_N"/>
</dbReference>
<keyword evidence="9" id="KW-0443">Lipid metabolism</keyword>
<dbReference type="Pfam" id="PF02771">
    <property type="entry name" value="Acyl-CoA_dh_N"/>
    <property type="match status" value="1"/>
</dbReference>
<accession>A0A7S2IYQ6</accession>
<evidence type="ECO:0000259" key="16">
    <source>
        <dbReference type="Pfam" id="PF02771"/>
    </source>
</evidence>
<dbReference type="Pfam" id="PF02770">
    <property type="entry name" value="Acyl-CoA_dh_M"/>
    <property type="match status" value="1"/>
</dbReference>
<keyword evidence="6 13" id="KW-0274">FAD</keyword>
<dbReference type="InterPro" id="IPR009075">
    <property type="entry name" value="AcylCo_DH/oxidase_C"/>
</dbReference>
<comment type="subunit">
    <text evidence="4">Homotetramer.</text>
</comment>
<dbReference type="EMBL" id="HBGU01070934">
    <property type="protein sequence ID" value="CAD9532997.1"/>
    <property type="molecule type" value="Transcribed_RNA"/>
</dbReference>
<keyword evidence="8 13" id="KW-0560">Oxidoreductase</keyword>
<keyword evidence="7" id="KW-0276">Fatty acid metabolism</keyword>
<dbReference type="InterPro" id="IPR036250">
    <property type="entry name" value="AcylCo_DH-like_C"/>
</dbReference>
<dbReference type="InterPro" id="IPR006089">
    <property type="entry name" value="Acyl-CoA_DH_CS"/>
</dbReference>
<evidence type="ECO:0000256" key="6">
    <source>
        <dbReference type="ARBA" id="ARBA00022827"/>
    </source>
</evidence>
<organism evidence="17">
    <name type="scientific">Haptolina brevifila</name>
    <dbReference type="NCBI Taxonomy" id="156173"/>
    <lineage>
        <taxon>Eukaryota</taxon>
        <taxon>Haptista</taxon>
        <taxon>Haptophyta</taxon>
        <taxon>Prymnesiophyceae</taxon>
        <taxon>Prymnesiales</taxon>
        <taxon>Prymnesiaceae</taxon>
        <taxon>Haptolina</taxon>
    </lineage>
</organism>
<keyword evidence="5 13" id="KW-0285">Flavoprotein</keyword>